<keyword evidence="7" id="KW-1185">Reference proteome</keyword>
<feature type="region of interest" description="Disordered" evidence="5">
    <location>
        <begin position="695"/>
        <end position="754"/>
    </location>
</feature>
<dbReference type="GO" id="GO:0033290">
    <property type="term" value="C:eukaryotic 48S preinitiation complex"/>
    <property type="evidence" value="ECO:0007669"/>
    <property type="project" value="UniProtKB-UniRule"/>
</dbReference>
<dbReference type="HOGENOM" id="CLU_029210_0_1_1"/>
<sequence length="754" mass="84200">MVETIVDPRKSTLPEEVSQYLVNFYNKFVDGDSVAVHGLYESGFTRIAERFYKSCLLPQSSVVRELLRDLEAKVQRGTEADDDDESANAAAGHAPSYIELFMLLYQELGYRHMHMRLHPTLKQRSQSWSNYLALFAHFAQGHLQECALPASWLWDLIDEFLYQFEDYHQYRARSQDGHTLEELETENMNSMWNVRTTLEILSTLVEKSGIVGWLREAVGAPKPDDNYPFASVNNAAAATATAEGARAATAATGSIAPAARGDSAEETAKDTGGGAGEASPDNIGVHEDDAEDFRGAPGAAEEDEEDMANDSEDQSLTDADEDLGTLAPERCLAADSLLYRYLGYFAMVGLLRLHCATGDFFAALSVLDPPSLFETEWIRSVTISAVARASREKPIPSAANAEPAGTEGSLMQSTDLRLRLHTHVTACHVAVYYYIGFSALMLRRYEEAIRALQPTIVHITRTKHIHVRSFQYEQVNKRIDQMLALLSLAQCLGRNRLDDSMNSWLREKLGDRTTRIRQGDLSAFEELYNHACPKFLQPSVANTCREVFLQQVAQSESGLPAQLSSYLRIYRTIDVQKLSQYLGLGGSADHSTEQVLAALFCLKYRALLRHRAATASASGSPALGTAMDSEYIGTNDTEFVIDDVGMVDVFETRTGKRPEDYFLRNIPRLGEQVSLYRRIQRDRLAATAAAFAQKEQARQQRESEQRKAQEKQQQQQRLDSEQYARLSQAPDTMPVLPPRPLSLAERLAGVERSH</sequence>
<dbReference type="GO" id="GO:0005852">
    <property type="term" value="C:eukaryotic translation initiation factor 3 complex"/>
    <property type="evidence" value="ECO:0007669"/>
    <property type="project" value="UniProtKB-UniRule"/>
</dbReference>
<comment type="similarity">
    <text evidence="4">Belongs to the eIF-3 subunit L family.</text>
</comment>
<evidence type="ECO:0000256" key="2">
    <source>
        <dbReference type="ARBA" id="ARBA00022540"/>
    </source>
</evidence>
<evidence type="ECO:0000256" key="1">
    <source>
        <dbReference type="ARBA" id="ARBA00022490"/>
    </source>
</evidence>
<dbReference type="InterPro" id="IPR019382">
    <property type="entry name" value="eIF3l"/>
</dbReference>
<comment type="subunit">
    <text evidence="4">Component of the eukaryotic translation initiation factor 3 (eIF-3) complex.</text>
</comment>
<dbReference type="KEGG" id="cme:CYME_CMH059C"/>
<dbReference type="OrthoDB" id="15082at2759"/>
<evidence type="ECO:0000256" key="5">
    <source>
        <dbReference type="SAM" id="MobiDB-lite"/>
    </source>
</evidence>
<dbReference type="HAMAP" id="MF_03011">
    <property type="entry name" value="eIF3l"/>
    <property type="match status" value="1"/>
</dbReference>
<dbReference type="Proteomes" id="UP000007014">
    <property type="component" value="Chromosome 8"/>
</dbReference>
<keyword evidence="3 4" id="KW-0648">Protein biosynthesis</keyword>
<dbReference type="eggNOG" id="KOG3677">
    <property type="taxonomic scope" value="Eukaryota"/>
</dbReference>
<dbReference type="STRING" id="280699.M1V4Y5"/>
<accession>M1V4Y5</accession>
<feature type="compositionally biased region" description="Basic and acidic residues" evidence="5">
    <location>
        <begin position="695"/>
        <end position="710"/>
    </location>
</feature>
<dbReference type="OMA" id="AGWFIRN"/>
<dbReference type="Pfam" id="PF10255">
    <property type="entry name" value="Paf67"/>
    <property type="match status" value="3"/>
</dbReference>
<dbReference type="GO" id="GO:0003743">
    <property type="term" value="F:translation initiation factor activity"/>
    <property type="evidence" value="ECO:0007669"/>
    <property type="project" value="UniProtKB-UniRule"/>
</dbReference>
<feature type="region of interest" description="Disordered" evidence="5">
    <location>
        <begin position="252"/>
        <end position="316"/>
    </location>
</feature>
<evidence type="ECO:0000256" key="4">
    <source>
        <dbReference type="HAMAP-Rule" id="MF_03011"/>
    </source>
</evidence>
<evidence type="ECO:0000313" key="7">
    <source>
        <dbReference type="Proteomes" id="UP000007014"/>
    </source>
</evidence>
<gene>
    <name evidence="6" type="ORF">CYME_CMH059C</name>
</gene>
<dbReference type="PANTHER" id="PTHR13242:SF0">
    <property type="entry name" value="EUKARYOTIC TRANSLATION INITIATION FACTOR 3 SUBUNIT L"/>
    <property type="match status" value="1"/>
</dbReference>
<keyword evidence="1 4" id="KW-0963">Cytoplasm</keyword>
<dbReference type="PANTHER" id="PTHR13242">
    <property type="entry name" value="EUKARYOTIC TRANSLATION INITIATION FACTOR 3"/>
    <property type="match status" value="1"/>
</dbReference>
<comment type="subcellular location">
    <subcellularLocation>
        <location evidence="4">Cytoplasm</location>
    </subcellularLocation>
</comment>
<comment type="function">
    <text evidence="4">Component of the eukaryotic translation initiation factor 3 (eIF-3) complex, which is involved in protein synthesis of a specialized repertoire of mRNAs and, together with other initiation factors, stimulates binding of mRNA and methionyl-tRNAi to the 40S ribosome. The eIF-3 complex specifically targets and initiates translation of a subset of mRNAs involved in cell proliferation.</text>
</comment>
<dbReference type="RefSeq" id="XP_005536041.1">
    <property type="nucleotide sequence ID" value="XM_005535984.1"/>
</dbReference>
<reference evidence="6 7" key="2">
    <citation type="journal article" date="2007" name="BMC Biol.">
        <title>A 100%-complete sequence reveals unusually simple genomic features in the hot-spring red alga Cyanidioschyzon merolae.</title>
        <authorList>
            <person name="Nozaki H."/>
            <person name="Takano H."/>
            <person name="Misumi O."/>
            <person name="Terasawa K."/>
            <person name="Matsuzaki M."/>
            <person name="Maruyama S."/>
            <person name="Nishida K."/>
            <person name="Yagisawa F."/>
            <person name="Yoshida Y."/>
            <person name="Fujiwara T."/>
            <person name="Takio S."/>
            <person name="Tamura K."/>
            <person name="Chung S.J."/>
            <person name="Nakamura S."/>
            <person name="Kuroiwa H."/>
            <person name="Tanaka K."/>
            <person name="Sato N."/>
            <person name="Kuroiwa T."/>
        </authorList>
    </citation>
    <scope>NUCLEOTIDE SEQUENCE [LARGE SCALE GENOMIC DNA]</scope>
    <source>
        <strain evidence="6 7">10D</strain>
    </source>
</reference>
<dbReference type="Gramene" id="CMH059CT">
    <property type="protein sequence ID" value="CMH059CT"/>
    <property type="gene ID" value="CMH059C"/>
</dbReference>
<keyword evidence="2 4" id="KW-0396">Initiation factor</keyword>
<dbReference type="GeneID" id="16993392"/>
<dbReference type="GO" id="GO:0001732">
    <property type="term" value="P:formation of cytoplasmic translation initiation complex"/>
    <property type="evidence" value="ECO:0007669"/>
    <property type="project" value="UniProtKB-UniRule"/>
</dbReference>
<reference evidence="6 7" key="1">
    <citation type="journal article" date="2004" name="Nature">
        <title>Genome sequence of the ultrasmall unicellular red alga Cyanidioschyzon merolae 10D.</title>
        <authorList>
            <person name="Matsuzaki M."/>
            <person name="Misumi O."/>
            <person name="Shin-i T."/>
            <person name="Maruyama S."/>
            <person name="Takahara M."/>
            <person name="Miyagishima S."/>
            <person name="Mori T."/>
            <person name="Nishida K."/>
            <person name="Yagisawa F."/>
            <person name="Nishida K."/>
            <person name="Yoshida Y."/>
            <person name="Nishimura Y."/>
            <person name="Nakao S."/>
            <person name="Kobayashi T."/>
            <person name="Momoyama Y."/>
            <person name="Higashiyama T."/>
            <person name="Minoda A."/>
            <person name="Sano M."/>
            <person name="Nomoto H."/>
            <person name="Oishi K."/>
            <person name="Hayashi H."/>
            <person name="Ohta F."/>
            <person name="Nishizaka S."/>
            <person name="Haga S."/>
            <person name="Miura S."/>
            <person name="Morishita T."/>
            <person name="Kabeya Y."/>
            <person name="Terasawa K."/>
            <person name="Suzuki Y."/>
            <person name="Ishii Y."/>
            <person name="Asakawa S."/>
            <person name="Takano H."/>
            <person name="Ohta N."/>
            <person name="Kuroiwa H."/>
            <person name="Tanaka K."/>
            <person name="Shimizu N."/>
            <person name="Sugano S."/>
            <person name="Sato N."/>
            <person name="Nozaki H."/>
            <person name="Ogasawara N."/>
            <person name="Kohara Y."/>
            <person name="Kuroiwa T."/>
        </authorList>
    </citation>
    <scope>NUCLEOTIDE SEQUENCE [LARGE SCALE GENOMIC DNA]</scope>
    <source>
        <strain evidence="6 7">10D</strain>
    </source>
</reference>
<organism evidence="6 7">
    <name type="scientific">Cyanidioschyzon merolae (strain NIES-3377 / 10D)</name>
    <name type="common">Unicellular red alga</name>
    <dbReference type="NCBI Taxonomy" id="280699"/>
    <lineage>
        <taxon>Eukaryota</taxon>
        <taxon>Rhodophyta</taxon>
        <taxon>Bangiophyceae</taxon>
        <taxon>Cyanidiales</taxon>
        <taxon>Cyanidiaceae</taxon>
        <taxon>Cyanidioschyzon</taxon>
    </lineage>
</organism>
<evidence type="ECO:0000256" key="3">
    <source>
        <dbReference type="ARBA" id="ARBA00022917"/>
    </source>
</evidence>
<name>M1V4Y5_CYAM1</name>
<feature type="compositionally biased region" description="Acidic residues" evidence="5">
    <location>
        <begin position="300"/>
        <end position="316"/>
    </location>
</feature>
<evidence type="ECO:0000313" key="6">
    <source>
        <dbReference type="EMBL" id="BAM79755.1"/>
    </source>
</evidence>
<proteinExistence type="inferred from homology"/>
<dbReference type="AlphaFoldDB" id="M1V4Y5"/>
<dbReference type="EMBL" id="AP006490">
    <property type="protein sequence ID" value="BAM79755.1"/>
    <property type="molecule type" value="Genomic_DNA"/>
</dbReference>
<protein>
    <recommendedName>
        <fullName evidence="4">Eukaryotic translation initiation factor 3 subunit L</fullName>
        <shortName evidence="4">eIF3l</shortName>
    </recommendedName>
</protein>
<dbReference type="GO" id="GO:0016282">
    <property type="term" value="C:eukaryotic 43S preinitiation complex"/>
    <property type="evidence" value="ECO:0007669"/>
    <property type="project" value="UniProtKB-UniRule"/>
</dbReference>